<evidence type="ECO:0000256" key="12">
    <source>
        <dbReference type="SAM" id="Phobius"/>
    </source>
</evidence>
<protein>
    <submittedName>
        <fullName evidence="14">Sodium:proton antiporter</fullName>
    </submittedName>
</protein>
<evidence type="ECO:0000256" key="8">
    <source>
        <dbReference type="ARBA" id="ARBA00023053"/>
    </source>
</evidence>
<feature type="transmembrane region" description="Helical" evidence="12">
    <location>
        <begin position="116"/>
        <end position="138"/>
    </location>
</feature>
<evidence type="ECO:0000256" key="1">
    <source>
        <dbReference type="ARBA" id="ARBA00004651"/>
    </source>
</evidence>
<keyword evidence="7 12" id="KW-1133">Transmembrane helix</keyword>
<feature type="transmembrane region" description="Helical" evidence="12">
    <location>
        <begin position="81"/>
        <end position="104"/>
    </location>
</feature>
<name>A0A845U875_9PROT</name>
<dbReference type="GO" id="GO:0015386">
    <property type="term" value="F:potassium:proton antiporter activity"/>
    <property type="evidence" value="ECO:0007669"/>
    <property type="project" value="TreeGrafter"/>
</dbReference>
<dbReference type="PANTHER" id="PTHR10110:SF195">
    <property type="entry name" value="NA(+)_H(+) ANTIPORTER NHAS2"/>
    <property type="match status" value="1"/>
</dbReference>
<evidence type="ECO:0000256" key="11">
    <source>
        <dbReference type="ARBA" id="ARBA00023201"/>
    </source>
</evidence>
<feature type="transmembrane region" description="Helical" evidence="12">
    <location>
        <begin position="302"/>
        <end position="325"/>
    </location>
</feature>
<reference evidence="14" key="1">
    <citation type="submission" date="2019-11" db="EMBL/GenBank/DDBJ databases">
        <title>Acidithiobacillus ferrianus sp. nov.: a facultatively anaerobic and extremely acidophilic chemolithoautotroph.</title>
        <authorList>
            <person name="Norris P.R."/>
            <person name="Falagan C."/>
            <person name="Moya-Beltran A."/>
            <person name="Castro M."/>
            <person name="Quatrini R."/>
            <person name="Johnson D.B."/>
        </authorList>
    </citation>
    <scope>NUCLEOTIDE SEQUENCE [LARGE SCALE GENOMIC DNA]</scope>
    <source>
        <strain evidence="14">MG</strain>
    </source>
</reference>
<dbReference type="EMBL" id="WNJL01000022">
    <property type="protein sequence ID" value="NDU42041.1"/>
    <property type="molecule type" value="Genomic_DNA"/>
</dbReference>
<dbReference type="GO" id="GO:0005886">
    <property type="term" value="C:plasma membrane"/>
    <property type="evidence" value="ECO:0007669"/>
    <property type="project" value="UniProtKB-SubCell"/>
</dbReference>
<dbReference type="RefSeq" id="WP_163097150.1">
    <property type="nucleotide sequence ID" value="NZ_CP127523.1"/>
</dbReference>
<evidence type="ECO:0000256" key="7">
    <source>
        <dbReference type="ARBA" id="ARBA00022989"/>
    </source>
</evidence>
<feature type="transmembrane region" description="Helical" evidence="12">
    <location>
        <begin position="215"/>
        <end position="233"/>
    </location>
</feature>
<dbReference type="GO" id="GO:0051453">
    <property type="term" value="P:regulation of intracellular pH"/>
    <property type="evidence" value="ECO:0007669"/>
    <property type="project" value="TreeGrafter"/>
</dbReference>
<feature type="transmembrane region" description="Helical" evidence="12">
    <location>
        <begin position="277"/>
        <end position="296"/>
    </location>
</feature>
<keyword evidence="6 12" id="KW-0812">Transmembrane</keyword>
<keyword evidence="9" id="KW-0406">Ion transport</keyword>
<dbReference type="AlphaFoldDB" id="A0A845U875"/>
<comment type="similarity">
    <text evidence="2">Belongs to the monovalent cation:proton antiporter 1 (CPA1) transporter (TC 2.A.36) family.</text>
</comment>
<keyword evidence="5" id="KW-1003">Cell membrane</keyword>
<evidence type="ECO:0000259" key="13">
    <source>
        <dbReference type="Pfam" id="PF00999"/>
    </source>
</evidence>
<dbReference type="PANTHER" id="PTHR10110">
    <property type="entry name" value="SODIUM/HYDROGEN EXCHANGER"/>
    <property type="match status" value="1"/>
</dbReference>
<evidence type="ECO:0000256" key="9">
    <source>
        <dbReference type="ARBA" id="ARBA00023065"/>
    </source>
</evidence>
<proteinExistence type="inferred from homology"/>
<gene>
    <name evidence="14" type="ORF">GL267_05085</name>
</gene>
<keyword evidence="4" id="KW-0050">Antiport</keyword>
<accession>A0A845U875</accession>
<keyword evidence="11" id="KW-0739">Sodium transport</keyword>
<dbReference type="InterPro" id="IPR018422">
    <property type="entry name" value="Cation/H_exchanger_CPA1"/>
</dbReference>
<keyword evidence="3" id="KW-0813">Transport</keyword>
<evidence type="ECO:0000256" key="5">
    <source>
        <dbReference type="ARBA" id="ARBA00022475"/>
    </source>
</evidence>
<evidence type="ECO:0000256" key="4">
    <source>
        <dbReference type="ARBA" id="ARBA00022449"/>
    </source>
</evidence>
<comment type="caution">
    <text evidence="14">The sequence shown here is derived from an EMBL/GenBank/DDBJ whole genome shotgun (WGS) entry which is preliminary data.</text>
</comment>
<dbReference type="InterPro" id="IPR006153">
    <property type="entry name" value="Cation/H_exchanger_TM"/>
</dbReference>
<keyword evidence="8" id="KW-0915">Sodium</keyword>
<comment type="subcellular location">
    <subcellularLocation>
        <location evidence="1">Cell membrane</location>
        <topology evidence="1">Multi-pass membrane protein</topology>
    </subcellularLocation>
</comment>
<dbReference type="Gene3D" id="6.10.140.1330">
    <property type="match status" value="1"/>
</dbReference>
<dbReference type="GO" id="GO:0098719">
    <property type="term" value="P:sodium ion import across plasma membrane"/>
    <property type="evidence" value="ECO:0007669"/>
    <property type="project" value="TreeGrafter"/>
</dbReference>
<keyword evidence="10 12" id="KW-0472">Membrane</keyword>
<evidence type="ECO:0000256" key="10">
    <source>
        <dbReference type="ARBA" id="ARBA00023136"/>
    </source>
</evidence>
<feature type="transmembrane region" description="Helical" evidence="12">
    <location>
        <begin position="31"/>
        <end position="60"/>
    </location>
</feature>
<evidence type="ECO:0000313" key="14">
    <source>
        <dbReference type="EMBL" id="NDU42041.1"/>
    </source>
</evidence>
<feature type="domain" description="Cation/H+ exchanger transmembrane" evidence="13">
    <location>
        <begin position="12"/>
        <end position="393"/>
    </location>
</feature>
<feature type="transmembrane region" description="Helical" evidence="12">
    <location>
        <begin position="188"/>
        <end position="208"/>
    </location>
</feature>
<sequence>MIPETVILLLFVIASLLSVLANRFHIPYTVALVLGGLVLGAVHLFQAPVLTHDLVFTLFLPGLIFESAYHLSSSAMWRDRLAIFGLAVPGVLLSMLVTAFVLLWSSRYLPDLSRVIMPVSVALVFGAAVAATDPISVVSIFRKLQAPSRLTFMVESESLLNDGTAIVFFTLFLTLAEGKAISVPALAIQFFAVVGGGALAGMVIGWLSSEVIKRVHDGMVEITITILAAYGSFLTAMQLGYSGVISTVVAGLICGNYGAKRGMTASVKMAVNTFWEYIGFALNSLIFLLVGFTIHLPGLLSIWPLILAAYVAVTIARAAVIYGMSGLLSRTRARIPATWNFVLVWGGIRGALSMVLALSLPYDFPYRTLLINLVFGVVLLTILIQGLSISPLASALKVLGRSQDSQEVEVQRMRVILAQTGSHEIGRLRQGGLRNERALDVLATYYQQEQEAAEKKLAGLDTRDDTHILQRDFSRLYRHLLLKEKQKILDARTEGLLSEASYDQMLADIDASFLEIESQPEAVMERLSATQRSVKNDPPSA</sequence>
<evidence type="ECO:0000256" key="2">
    <source>
        <dbReference type="ARBA" id="ARBA00007367"/>
    </source>
</evidence>
<dbReference type="Pfam" id="PF00999">
    <property type="entry name" value="Na_H_Exchanger"/>
    <property type="match status" value="1"/>
</dbReference>
<feature type="transmembrane region" description="Helical" evidence="12">
    <location>
        <begin position="337"/>
        <end position="358"/>
    </location>
</feature>
<evidence type="ECO:0000256" key="6">
    <source>
        <dbReference type="ARBA" id="ARBA00022692"/>
    </source>
</evidence>
<dbReference type="GO" id="GO:0015385">
    <property type="term" value="F:sodium:proton antiporter activity"/>
    <property type="evidence" value="ECO:0007669"/>
    <property type="project" value="InterPro"/>
</dbReference>
<organism evidence="14">
    <name type="scientific">Acidithiobacillus ferrianus</name>
    <dbReference type="NCBI Taxonomy" id="2678518"/>
    <lineage>
        <taxon>Bacteria</taxon>
        <taxon>Pseudomonadati</taxon>
        <taxon>Pseudomonadota</taxon>
        <taxon>Acidithiobacillia</taxon>
        <taxon>Acidithiobacillales</taxon>
        <taxon>Acidithiobacillaceae</taxon>
        <taxon>Acidithiobacillus</taxon>
    </lineage>
</organism>
<feature type="transmembrane region" description="Helical" evidence="12">
    <location>
        <begin position="370"/>
        <end position="393"/>
    </location>
</feature>
<evidence type="ECO:0000256" key="3">
    <source>
        <dbReference type="ARBA" id="ARBA00022448"/>
    </source>
</evidence>